<dbReference type="Gene3D" id="3.40.50.2300">
    <property type="match status" value="1"/>
</dbReference>
<gene>
    <name evidence="4" type="ORF">DDF65_16440</name>
</gene>
<dbReference type="SMART" id="SM00448">
    <property type="entry name" value="REC"/>
    <property type="match status" value="1"/>
</dbReference>
<dbReference type="CDD" id="cd17546">
    <property type="entry name" value="REC_hyHK_CKI1_RcsC-like"/>
    <property type="match status" value="1"/>
</dbReference>
<protein>
    <submittedName>
        <fullName evidence="4">Response regulator</fullName>
    </submittedName>
</protein>
<dbReference type="GO" id="GO:0000160">
    <property type="term" value="P:phosphorelay signal transduction system"/>
    <property type="evidence" value="ECO:0007669"/>
    <property type="project" value="InterPro"/>
</dbReference>
<dbReference type="Pfam" id="PF00072">
    <property type="entry name" value="Response_reg"/>
    <property type="match status" value="1"/>
</dbReference>
<evidence type="ECO:0000313" key="4">
    <source>
        <dbReference type="EMBL" id="PVM77513.1"/>
    </source>
</evidence>
<reference evidence="4 5" key="1">
    <citation type="submission" date="2018-04" db="EMBL/GenBank/DDBJ databases">
        <title>The genome sequence of Caulobacter sp. 736.</title>
        <authorList>
            <person name="Gao J."/>
            <person name="Sun J."/>
        </authorList>
    </citation>
    <scope>NUCLEOTIDE SEQUENCE [LARGE SCALE GENOMIC DNA]</scope>
    <source>
        <strain evidence="4 5">736</strain>
    </source>
</reference>
<comment type="caution">
    <text evidence="4">The sequence shown here is derived from an EMBL/GenBank/DDBJ whole genome shotgun (WGS) entry which is preliminary data.</text>
</comment>
<dbReference type="PROSITE" id="PS50110">
    <property type="entry name" value="RESPONSE_REGULATORY"/>
    <property type="match status" value="1"/>
</dbReference>
<organism evidence="4 5">
    <name type="scientific">Caulobacter radicis</name>
    <dbReference type="NCBI Taxonomy" id="2172650"/>
    <lineage>
        <taxon>Bacteria</taxon>
        <taxon>Pseudomonadati</taxon>
        <taxon>Pseudomonadota</taxon>
        <taxon>Alphaproteobacteria</taxon>
        <taxon>Caulobacterales</taxon>
        <taxon>Caulobacteraceae</taxon>
        <taxon>Caulobacter</taxon>
    </lineage>
</organism>
<dbReference type="AlphaFoldDB" id="A0A2T9J7M3"/>
<dbReference type="SUPFAM" id="SSF52172">
    <property type="entry name" value="CheY-like"/>
    <property type="match status" value="1"/>
</dbReference>
<dbReference type="PANTHER" id="PTHR44591:SF23">
    <property type="entry name" value="CHEY SUBFAMILY"/>
    <property type="match status" value="1"/>
</dbReference>
<feature type="modified residue" description="4-aspartylphosphate" evidence="2">
    <location>
        <position position="51"/>
    </location>
</feature>
<evidence type="ECO:0000259" key="3">
    <source>
        <dbReference type="PROSITE" id="PS50110"/>
    </source>
</evidence>
<proteinExistence type="predicted"/>
<dbReference type="InterPro" id="IPR050595">
    <property type="entry name" value="Bact_response_regulator"/>
</dbReference>
<evidence type="ECO:0000256" key="1">
    <source>
        <dbReference type="ARBA" id="ARBA00022553"/>
    </source>
</evidence>
<keyword evidence="5" id="KW-1185">Reference proteome</keyword>
<evidence type="ECO:0000313" key="5">
    <source>
        <dbReference type="Proteomes" id="UP000244913"/>
    </source>
</evidence>
<dbReference type="RefSeq" id="WP_116568721.1">
    <property type="nucleotide sequence ID" value="NZ_QDKP01000049.1"/>
</dbReference>
<feature type="domain" description="Response regulatory" evidence="3">
    <location>
        <begin position="2"/>
        <end position="120"/>
    </location>
</feature>
<dbReference type="InterPro" id="IPR001789">
    <property type="entry name" value="Sig_transdc_resp-reg_receiver"/>
</dbReference>
<sequence>MNILIVDDDPLVRDFAASTVQLAGAGCNCVADGAQALELLQVNCYDLVLIDLFMPVKEGIETIIEIRRTYPSVGIIAMSSGAGPLAAGQMLASAMALGADAALCKPFSADELWTTVRRLAG</sequence>
<dbReference type="Proteomes" id="UP000244913">
    <property type="component" value="Unassembled WGS sequence"/>
</dbReference>
<accession>A0A2T9J7M3</accession>
<name>A0A2T9J7M3_9CAUL</name>
<evidence type="ECO:0000256" key="2">
    <source>
        <dbReference type="PROSITE-ProRule" id="PRU00169"/>
    </source>
</evidence>
<dbReference type="InterPro" id="IPR011006">
    <property type="entry name" value="CheY-like_superfamily"/>
</dbReference>
<dbReference type="EMBL" id="QDKP01000049">
    <property type="protein sequence ID" value="PVM77513.1"/>
    <property type="molecule type" value="Genomic_DNA"/>
</dbReference>
<dbReference type="PANTHER" id="PTHR44591">
    <property type="entry name" value="STRESS RESPONSE REGULATOR PROTEIN 1"/>
    <property type="match status" value="1"/>
</dbReference>
<keyword evidence="1 2" id="KW-0597">Phosphoprotein</keyword>